<feature type="compositionally biased region" description="Basic residues" evidence="1">
    <location>
        <begin position="99"/>
        <end position="109"/>
    </location>
</feature>
<proteinExistence type="predicted"/>
<dbReference type="Proteomes" id="UP000515126">
    <property type="component" value="Chromosome 2"/>
</dbReference>
<gene>
    <name evidence="3" type="primary">LOC110307529</name>
</gene>
<keyword evidence="2" id="KW-1185">Reference proteome</keyword>
<dbReference type="RefSeq" id="XP_021035431.1">
    <property type="nucleotide sequence ID" value="XM_021179772.1"/>
</dbReference>
<evidence type="ECO:0000313" key="3">
    <source>
        <dbReference type="RefSeq" id="XP_021035431.1"/>
    </source>
</evidence>
<organism evidence="2 3">
    <name type="scientific">Mus caroli</name>
    <name type="common">Ryukyu mouse</name>
    <name type="synonym">Ricefield mouse</name>
    <dbReference type="NCBI Taxonomy" id="10089"/>
    <lineage>
        <taxon>Eukaryota</taxon>
        <taxon>Metazoa</taxon>
        <taxon>Chordata</taxon>
        <taxon>Craniata</taxon>
        <taxon>Vertebrata</taxon>
        <taxon>Euteleostomi</taxon>
        <taxon>Mammalia</taxon>
        <taxon>Eutheria</taxon>
        <taxon>Euarchontoglires</taxon>
        <taxon>Glires</taxon>
        <taxon>Rodentia</taxon>
        <taxon>Myomorpha</taxon>
        <taxon>Muroidea</taxon>
        <taxon>Muridae</taxon>
        <taxon>Murinae</taxon>
        <taxon>Mus</taxon>
        <taxon>Mus</taxon>
    </lineage>
</organism>
<accession>A0A6P5R0Z2</accession>
<evidence type="ECO:0000313" key="2">
    <source>
        <dbReference type="Proteomes" id="UP000515126"/>
    </source>
</evidence>
<protein>
    <submittedName>
        <fullName evidence="3">Uncharacterized protein LOC110307529</fullName>
    </submittedName>
</protein>
<feature type="compositionally biased region" description="Basic and acidic residues" evidence="1">
    <location>
        <begin position="40"/>
        <end position="53"/>
    </location>
</feature>
<name>A0A6P5R0Z2_MUSCR</name>
<feature type="region of interest" description="Disordered" evidence="1">
    <location>
        <begin position="39"/>
        <end position="179"/>
    </location>
</feature>
<feature type="compositionally biased region" description="Basic residues" evidence="1">
    <location>
        <begin position="117"/>
        <end position="126"/>
    </location>
</feature>
<dbReference type="GeneID" id="110307529"/>
<reference evidence="3" key="1">
    <citation type="submission" date="2025-08" db="UniProtKB">
        <authorList>
            <consortium name="RefSeq"/>
        </authorList>
    </citation>
    <scope>IDENTIFICATION</scope>
</reference>
<dbReference type="KEGG" id="mcal:110307529"/>
<sequence length="245" mass="26605">MTACAFQTPTHTKVGEAQRSLETNNCICATSGTRARKGIRFRDWRNMGREHRAPACPSRKPSGGGKSGARAPAHRPGSAPRPAARSRPRAEATQSRSPTQRRWRRRQRQQRRDPRGRSARAFRAHCTHPSPQPCCPPAALRWRRRKRPGERQPGAGSAGGASAVLLRTPGPRRGTQRDRGFLGLLPARSGLEGMRPHVLLDRPFCRLRLALPSAAAAILCPGPGLRAAHASVPPLKDLATAAPPS</sequence>
<feature type="compositionally biased region" description="Low complexity" evidence="1">
    <location>
        <begin position="68"/>
        <end position="85"/>
    </location>
</feature>
<dbReference type="AlphaFoldDB" id="A0A6P5R0Z2"/>
<evidence type="ECO:0000256" key="1">
    <source>
        <dbReference type="SAM" id="MobiDB-lite"/>
    </source>
</evidence>